<dbReference type="Gene3D" id="3.30.70.100">
    <property type="match status" value="1"/>
</dbReference>
<gene>
    <name evidence="2" type="ORF">EZ313_23010</name>
</gene>
<evidence type="ECO:0000259" key="1">
    <source>
        <dbReference type="PROSITE" id="PS51725"/>
    </source>
</evidence>
<accession>A0A4Z0BKV0</accession>
<name>A0A4Z0BKV0_9BURK</name>
<reference evidence="2 3" key="1">
    <citation type="submission" date="2019-03" db="EMBL/GenBank/DDBJ databases">
        <title>Ramlibacter henchirensis DSM 14656, whole genome shotgun sequence.</title>
        <authorList>
            <person name="Zhang X."/>
            <person name="Feng G."/>
            <person name="Zhu H."/>
        </authorList>
    </citation>
    <scope>NUCLEOTIDE SEQUENCE [LARGE SCALE GENOMIC DNA]</scope>
    <source>
        <strain evidence="2 3">DSM 14656</strain>
    </source>
</reference>
<proteinExistence type="predicted"/>
<comment type="caution">
    <text evidence="2">The sequence shown here is derived from an EMBL/GenBank/DDBJ whole genome shotgun (WGS) entry which is preliminary data.</text>
</comment>
<evidence type="ECO:0000313" key="3">
    <source>
        <dbReference type="Proteomes" id="UP000298180"/>
    </source>
</evidence>
<dbReference type="InterPro" id="IPR052936">
    <property type="entry name" value="Jasmonate_Hydroxylase-like"/>
</dbReference>
<evidence type="ECO:0000313" key="2">
    <source>
        <dbReference type="EMBL" id="TFY99420.1"/>
    </source>
</evidence>
<dbReference type="Proteomes" id="UP000298180">
    <property type="component" value="Unassembled WGS sequence"/>
</dbReference>
<dbReference type="Pfam" id="PF03992">
    <property type="entry name" value="ABM"/>
    <property type="match status" value="1"/>
</dbReference>
<dbReference type="InterPro" id="IPR007138">
    <property type="entry name" value="ABM_dom"/>
</dbReference>
<keyword evidence="3" id="KW-1185">Reference proteome</keyword>
<sequence>MIAVIFEVLPRDGRQQDYLDAAAGLRPLLEQVDGFISIERFQSLADPRKLLSLSFWRDEEAVARWRNLEAHRLVQQFGREQAFADYRLSVAQVVRRYGMEDREQAPADSRSRHERRDV</sequence>
<protein>
    <submittedName>
        <fullName evidence="2">Antibiotic biosynthesis monooxygenase</fullName>
    </submittedName>
</protein>
<dbReference type="EMBL" id="SMLM01000004">
    <property type="protein sequence ID" value="TFY99420.1"/>
    <property type="molecule type" value="Genomic_DNA"/>
</dbReference>
<dbReference type="InterPro" id="IPR011008">
    <property type="entry name" value="Dimeric_a/b-barrel"/>
</dbReference>
<dbReference type="OrthoDB" id="9797060at2"/>
<dbReference type="SUPFAM" id="SSF54909">
    <property type="entry name" value="Dimeric alpha+beta barrel"/>
    <property type="match status" value="1"/>
</dbReference>
<dbReference type="GO" id="GO:0004497">
    <property type="term" value="F:monooxygenase activity"/>
    <property type="evidence" value="ECO:0007669"/>
    <property type="project" value="UniProtKB-KW"/>
</dbReference>
<dbReference type="AlphaFoldDB" id="A0A4Z0BKV0"/>
<dbReference type="PANTHER" id="PTHR37811:SF2">
    <property type="entry name" value="ABM DOMAIN-CONTAINING PROTEIN"/>
    <property type="match status" value="1"/>
</dbReference>
<dbReference type="PROSITE" id="PS51725">
    <property type="entry name" value="ABM"/>
    <property type="match status" value="1"/>
</dbReference>
<keyword evidence="2" id="KW-0503">Monooxygenase</keyword>
<keyword evidence="2" id="KW-0560">Oxidoreductase</keyword>
<organism evidence="2 3">
    <name type="scientific">Ramlibacter henchirensis</name>
    <dbReference type="NCBI Taxonomy" id="204072"/>
    <lineage>
        <taxon>Bacteria</taxon>
        <taxon>Pseudomonadati</taxon>
        <taxon>Pseudomonadota</taxon>
        <taxon>Betaproteobacteria</taxon>
        <taxon>Burkholderiales</taxon>
        <taxon>Comamonadaceae</taxon>
        <taxon>Ramlibacter</taxon>
    </lineage>
</organism>
<dbReference type="PANTHER" id="PTHR37811">
    <property type="entry name" value="BLL5343 PROTEIN"/>
    <property type="match status" value="1"/>
</dbReference>
<feature type="domain" description="ABM" evidence="1">
    <location>
        <begin position="2"/>
        <end position="90"/>
    </location>
</feature>
<dbReference type="RefSeq" id="WP_135265646.1">
    <property type="nucleotide sequence ID" value="NZ_SMLM01000004.1"/>
</dbReference>